<feature type="region of interest" description="Disordered" evidence="1">
    <location>
        <begin position="1"/>
        <end position="22"/>
    </location>
</feature>
<reference evidence="2" key="3">
    <citation type="submission" date="2010-09" db="EMBL/GenBank/DDBJ databases">
        <title>Annotation of Gaeumannomyces graminis var. tritici R3-111a-1.</title>
        <authorList>
            <consortium name="The Broad Institute Genome Sequencing Platform"/>
            <person name="Ma L.-J."/>
            <person name="Dead R."/>
            <person name="Young S.K."/>
            <person name="Zeng Q."/>
            <person name="Gargeya S."/>
            <person name="Fitzgerald M."/>
            <person name="Haas B."/>
            <person name="Abouelleil A."/>
            <person name="Alvarado L."/>
            <person name="Arachchi H.M."/>
            <person name="Berlin A."/>
            <person name="Brown A."/>
            <person name="Chapman S.B."/>
            <person name="Chen Z."/>
            <person name="Dunbar C."/>
            <person name="Freedman E."/>
            <person name="Gearin G."/>
            <person name="Gellesch M."/>
            <person name="Goldberg J."/>
            <person name="Griggs A."/>
            <person name="Gujja S."/>
            <person name="Heiman D."/>
            <person name="Howarth C."/>
            <person name="Larson L."/>
            <person name="Lui A."/>
            <person name="MacDonald P.J.P."/>
            <person name="Mehta T."/>
            <person name="Montmayeur A."/>
            <person name="Murphy C."/>
            <person name="Neiman D."/>
            <person name="Pearson M."/>
            <person name="Priest M."/>
            <person name="Roberts A."/>
            <person name="Saif S."/>
            <person name="Shea T."/>
            <person name="Shenoy N."/>
            <person name="Sisk P."/>
            <person name="Stolte C."/>
            <person name="Sykes S."/>
            <person name="Yandava C."/>
            <person name="Wortman J."/>
            <person name="Nusbaum C."/>
            <person name="Birren B."/>
        </authorList>
    </citation>
    <scope>NUCLEOTIDE SEQUENCE</scope>
    <source>
        <strain evidence="2">R3-111a-1</strain>
    </source>
</reference>
<evidence type="ECO:0000313" key="3">
    <source>
        <dbReference type="EnsemblFungi" id="EJT72257"/>
    </source>
</evidence>
<dbReference type="AlphaFoldDB" id="J3P6I2"/>
<accession>J3P6I2</accession>
<sequence length="55" mass="5814">MDGTVASAPGWRQGRTGPTRRLGSVCSGHVLPIAAWDEEAMLSRQKDASGCEALE</sequence>
<protein>
    <submittedName>
        <fullName evidence="2 3">Uncharacterized protein</fullName>
    </submittedName>
</protein>
<evidence type="ECO:0000313" key="4">
    <source>
        <dbReference type="Proteomes" id="UP000006039"/>
    </source>
</evidence>
<reference evidence="4" key="1">
    <citation type="submission" date="2010-07" db="EMBL/GenBank/DDBJ databases">
        <title>The genome sequence of Gaeumannomyces graminis var. tritici strain R3-111a-1.</title>
        <authorList>
            <consortium name="The Broad Institute Genome Sequencing Platform"/>
            <person name="Ma L.-J."/>
            <person name="Dead R."/>
            <person name="Young S."/>
            <person name="Zeng Q."/>
            <person name="Koehrsen M."/>
            <person name="Alvarado L."/>
            <person name="Berlin A."/>
            <person name="Chapman S.B."/>
            <person name="Chen Z."/>
            <person name="Freedman E."/>
            <person name="Gellesch M."/>
            <person name="Goldberg J."/>
            <person name="Griggs A."/>
            <person name="Gujja S."/>
            <person name="Heilman E.R."/>
            <person name="Heiman D."/>
            <person name="Hepburn T."/>
            <person name="Howarth C."/>
            <person name="Jen D."/>
            <person name="Larson L."/>
            <person name="Mehta T."/>
            <person name="Neiman D."/>
            <person name="Pearson M."/>
            <person name="Roberts A."/>
            <person name="Saif S."/>
            <person name="Shea T."/>
            <person name="Shenoy N."/>
            <person name="Sisk P."/>
            <person name="Stolte C."/>
            <person name="Sykes S."/>
            <person name="Walk T."/>
            <person name="White J."/>
            <person name="Yandava C."/>
            <person name="Haas B."/>
            <person name="Nusbaum C."/>
            <person name="Birren B."/>
        </authorList>
    </citation>
    <scope>NUCLEOTIDE SEQUENCE [LARGE SCALE GENOMIC DNA]</scope>
    <source>
        <strain evidence="4">R3-111a-1</strain>
    </source>
</reference>
<organism evidence="2">
    <name type="scientific">Gaeumannomyces tritici (strain R3-111a-1)</name>
    <name type="common">Wheat and barley take-all root rot fungus</name>
    <name type="synonym">Gaeumannomyces graminis var. tritici</name>
    <dbReference type="NCBI Taxonomy" id="644352"/>
    <lineage>
        <taxon>Eukaryota</taxon>
        <taxon>Fungi</taxon>
        <taxon>Dikarya</taxon>
        <taxon>Ascomycota</taxon>
        <taxon>Pezizomycotina</taxon>
        <taxon>Sordariomycetes</taxon>
        <taxon>Sordariomycetidae</taxon>
        <taxon>Magnaporthales</taxon>
        <taxon>Magnaporthaceae</taxon>
        <taxon>Gaeumannomyces</taxon>
    </lineage>
</organism>
<reference evidence="2" key="2">
    <citation type="submission" date="2010-07" db="EMBL/GenBank/DDBJ databases">
        <authorList>
            <consortium name="The Broad Institute Genome Sequencing Platform"/>
            <consortium name="Broad Institute Genome Sequencing Center for Infectious Disease"/>
            <person name="Ma L.-J."/>
            <person name="Dead R."/>
            <person name="Young S."/>
            <person name="Zeng Q."/>
            <person name="Koehrsen M."/>
            <person name="Alvarado L."/>
            <person name="Berlin A."/>
            <person name="Chapman S.B."/>
            <person name="Chen Z."/>
            <person name="Freedman E."/>
            <person name="Gellesch M."/>
            <person name="Goldberg J."/>
            <person name="Griggs A."/>
            <person name="Gujja S."/>
            <person name="Heilman E.R."/>
            <person name="Heiman D."/>
            <person name="Hepburn T."/>
            <person name="Howarth C."/>
            <person name="Jen D."/>
            <person name="Larson L."/>
            <person name="Mehta T."/>
            <person name="Neiman D."/>
            <person name="Pearson M."/>
            <person name="Roberts A."/>
            <person name="Saif S."/>
            <person name="Shea T."/>
            <person name="Shenoy N."/>
            <person name="Sisk P."/>
            <person name="Stolte C."/>
            <person name="Sykes S."/>
            <person name="Walk T."/>
            <person name="White J."/>
            <person name="Yandava C."/>
            <person name="Haas B."/>
            <person name="Nusbaum C."/>
            <person name="Birren B."/>
        </authorList>
    </citation>
    <scope>NUCLEOTIDE SEQUENCE</scope>
    <source>
        <strain evidence="2">R3-111a-1</strain>
    </source>
</reference>
<gene>
    <name evidence="3" type="primary">20349581</name>
    <name evidence="2" type="ORF">GGTG_09123</name>
</gene>
<dbReference type="HOGENOM" id="CLU_3032487_0_0_1"/>
<proteinExistence type="predicted"/>
<name>J3P6I2_GAET3</name>
<dbReference type="EMBL" id="GL385399">
    <property type="protein sequence ID" value="EJT72257.1"/>
    <property type="molecule type" value="Genomic_DNA"/>
</dbReference>
<dbReference type="VEuPathDB" id="FungiDB:GGTG_09123"/>
<dbReference type="GeneID" id="20349581"/>
<evidence type="ECO:0000313" key="2">
    <source>
        <dbReference type="EMBL" id="EJT72257.1"/>
    </source>
</evidence>
<evidence type="ECO:0000256" key="1">
    <source>
        <dbReference type="SAM" id="MobiDB-lite"/>
    </source>
</evidence>
<dbReference type="EnsemblFungi" id="EJT72257">
    <property type="protein sequence ID" value="EJT72257"/>
    <property type="gene ID" value="GGTG_09123"/>
</dbReference>
<keyword evidence="4" id="KW-1185">Reference proteome</keyword>
<reference evidence="3" key="4">
    <citation type="journal article" date="2015" name="G3 (Bethesda)">
        <title>Genome sequences of three phytopathogenic species of the Magnaporthaceae family of fungi.</title>
        <authorList>
            <person name="Okagaki L.H."/>
            <person name="Nunes C.C."/>
            <person name="Sailsbery J."/>
            <person name="Clay B."/>
            <person name="Brown D."/>
            <person name="John T."/>
            <person name="Oh Y."/>
            <person name="Young N."/>
            <person name="Fitzgerald M."/>
            <person name="Haas B.J."/>
            <person name="Zeng Q."/>
            <person name="Young S."/>
            <person name="Adiconis X."/>
            <person name="Fan L."/>
            <person name="Levin J.Z."/>
            <person name="Mitchell T.K."/>
            <person name="Okubara P.A."/>
            <person name="Farman M.L."/>
            <person name="Kohn L.M."/>
            <person name="Birren B."/>
            <person name="Ma L.-J."/>
            <person name="Dean R.A."/>
        </authorList>
    </citation>
    <scope>NUCLEOTIDE SEQUENCE</scope>
    <source>
        <strain evidence="3">R3-111a-1</strain>
    </source>
</reference>
<dbReference type="RefSeq" id="XP_009225231.1">
    <property type="nucleotide sequence ID" value="XM_009226967.1"/>
</dbReference>
<dbReference type="Proteomes" id="UP000006039">
    <property type="component" value="Unassembled WGS sequence"/>
</dbReference>
<reference evidence="3" key="5">
    <citation type="submission" date="2018-04" db="UniProtKB">
        <authorList>
            <consortium name="EnsemblFungi"/>
        </authorList>
    </citation>
    <scope>IDENTIFICATION</scope>
    <source>
        <strain evidence="3">R3-111a-1</strain>
    </source>
</reference>